<sequence length="280" mass="30645">MSQKVAIVTGGNKGIGYAIVKGLCEKYKGKVYLTSRDEGRGKAAVASLKALGLNPSFYQLDIDDQSSVDKFRDYIKENYSSIDVLINNAAIAFKTEATEPFALQAEVTINTNYFGTLRVLEALIPLLGQDARIVNVSSSAGHLSRIPSDELKKKFRDPNLTVEELNTLMKEFVRSTKEGLDVSTTWGNSTYVVSKVGVSALSRVHQKMLDNEVPSRNIYVNSVHPGYVDTDMTSHKGPLTIEEGAVGPLFLALESHGLKGQYVWKDCSVIDWLAPKAPAV</sequence>
<reference evidence="6 7" key="1">
    <citation type="journal article" date="2024" name="BMC Genomics">
        <title>De novo assembly and annotation of Popillia japonica's genome with initial clues to its potential as an invasive pest.</title>
        <authorList>
            <person name="Cucini C."/>
            <person name="Boschi S."/>
            <person name="Funari R."/>
            <person name="Cardaioli E."/>
            <person name="Iannotti N."/>
            <person name="Marturano G."/>
            <person name="Paoli F."/>
            <person name="Bruttini M."/>
            <person name="Carapelli A."/>
            <person name="Frati F."/>
            <person name="Nardi F."/>
        </authorList>
    </citation>
    <scope>NUCLEOTIDE SEQUENCE [LARGE SCALE GENOMIC DNA]</scope>
    <source>
        <strain evidence="6">DMR45628</strain>
    </source>
</reference>
<accession>A0AAW1N324</accession>
<dbReference type="PANTHER" id="PTHR43963">
    <property type="entry name" value="CARBONYL REDUCTASE 1-RELATED"/>
    <property type="match status" value="1"/>
</dbReference>
<keyword evidence="7" id="KW-1185">Reference proteome</keyword>
<evidence type="ECO:0000256" key="5">
    <source>
        <dbReference type="RuleBase" id="RU000363"/>
    </source>
</evidence>
<evidence type="ECO:0000256" key="2">
    <source>
        <dbReference type="ARBA" id="ARBA00022857"/>
    </source>
</evidence>
<protein>
    <recommendedName>
        <fullName evidence="4">carbonyl reductase (NADPH)</fullName>
        <ecNumber evidence="4">1.1.1.184</ecNumber>
    </recommendedName>
</protein>
<organism evidence="6 7">
    <name type="scientific">Popillia japonica</name>
    <name type="common">Japanese beetle</name>
    <dbReference type="NCBI Taxonomy" id="7064"/>
    <lineage>
        <taxon>Eukaryota</taxon>
        <taxon>Metazoa</taxon>
        <taxon>Ecdysozoa</taxon>
        <taxon>Arthropoda</taxon>
        <taxon>Hexapoda</taxon>
        <taxon>Insecta</taxon>
        <taxon>Pterygota</taxon>
        <taxon>Neoptera</taxon>
        <taxon>Endopterygota</taxon>
        <taxon>Coleoptera</taxon>
        <taxon>Polyphaga</taxon>
        <taxon>Scarabaeiformia</taxon>
        <taxon>Scarabaeidae</taxon>
        <taxon>Rutelinae</taxon>
        <taxon>Popillia</taxon>
    </lineage>
</organism>
<proteinExistence type="inferred from homology"/>
<evidence type="ECO:0000313" key="7">
    <source>
        <dbReference type="Proteomes" id="UP001458880"/>
    </source>
</evidence>
<evidence type="ECO:0000256" key="4">
    <source>
        <dbReference type="ARBA" id="ARBA00026118"/>
    </source>
</evidence>
<dbReference type="EC" id="1.1.1.184" evidence="4"/>
<dbReference type="Proteomes" id="UP001458880">
    <property type="component" value="Unassembled WGS sequence"/>
</dbReference>
<dbReference type="SUPFAM" id="SSF51735">
    <property type="entry name" value="NAD(P)-binding Rossmann-fold domains"/>
    <property type="match status" value="1"/>
</dbReference>
<dbReference type="PRINTS" id="PR00080">
    <property type="entry name" value="SDRFAMILY"/>
</dbReference>
<dbReference type="InterPro" id="IPR045313">
    <property type="entry name" value="CBR1-like"/>
</dbReference>
<keyword evidence="2" id="KW-0521">NADP</keyword>
<dbReference type="InterPro" id="IPR002347">
    <property type="entry name" value="SDR_fam"/>
</dbReference>
<evidence type="ECO:0000256" key="3">
    <source>
        <dbReference type="ARBA" id="ARBA00023002"/>
    </source>
</evidence>
<evidence type="ECO:0000256" key="1">
    <source>
        <dbReference type="ARBA" id="ARBA00006484"/>
    </source>
</evidence>
<dbReference type="GO" id="GO:0004090">
    <property type="term" value="F:carbonyl reductase (NADPH) activity"/>
    <property type="evidence" value="ECO:0007669"/>
    <property type="project" value="UniProtKB-EC"/>
</dbReference>
<name>A0AAW1N324_POPJA</name>
<comment type="caution">
    <text evidence="6">The sequence shown here is derived from an EMBL/GenBank/DDBJ whole genome shotgun (WGS) entry which is preliminary data.</text>
</comment>
<dbReference type="PRINTS" id="PR00081">
    <property type="entry name" value="GDHRDH"/>
</dbReference>
<keyword evidence="3" id="KW-0560">Oxidoreductase</keyword>
<dbReference type="InterPro" id="IPR036291">
    <property type="entry name" value="NAD(P)-bd_dom_sf"/>
</dbReference>
<dbReference type="Gene3D" id="3.40.50.720">
    <property type="entry name" value="NAD(P)-binding Rossmann-like Domain"/>
    <property type="match status" value="1"/>
</dbReference>
<dbReference type="CDD" id="cd05324">
    <property type="entry name" value="carb_red_PTCR-like_SDR_c"/>
    <property type="match status" value="1"/>
</dbReference>
<dbReference type="PANTHER" id="PTHR43963:SF4">
    <property type="entry name" value="CARBONYL REDUCTASE (NADPH)"/>
    <property type="match status" value="1"/>
</dbReference>
<dbReference type="EMBL" id="JASPKY010000007">
    <property type="protein sequence ID" value="KAK9754417.1"/>
    <property type="molecule type" value="Genomic_DNA"/>
</dbReference>
<comment type="similarity">
    <text evidence="1 5">Belongs to the short-chain dehydrogenases/reductases (SDR) family.</text>
</comment>
<gene>
    <name evidence="6" type="ORF">QE152_g1291</name>
</gene>
<evidence type="ECO:0000313" key="6">
    <source>
        <dbReference type="EMBL" id="KAK9754417.1"/>
    </source>
</evidence>
<dbReference type="AlphaFoldDB" id="A0AAW1N324"/>
<dbReference type="Pfam" id="PF00106">
    <property type="entry name" value="adh_short"/>
    <property type="match status" value="2"/>
</dbReference>